<reference evidence="2 3" key="1">
    <citation type="submission" date="2017-03" db="EMBL/GenBank/DDBJ databases">
        <title>Complete genome sequence of Candidatus 'Thiodictyon syntrophicum' sp. nov. strain Cad16T, a photolithoautotroph purple sulfur bacterium isolated from an alpine meromictic lake.</title>
        <authorList>
            <person name="Luedin S.M."/>
            <person name="Pothier J.F."/>
            <person name="Danza F."/>
            <person name="Storelli N."/>
            <person name="Wittwer M."/>
            <person name="Tonolla M."/>
        </authorList>
    </citation>
    <scope>NUCLEOTIDE SEQUENCE [LARGE SCALE GENOMIC DNA]</scope>
    <source>
        <strain evidence="2 3">Cad16T</strain>
    </source>
</reference>
<feature type="chain" id="PRO_5014784833" evidence="1">
    <location>
        <begin position="29"/>
        <end position="61"/>
    </location>
</feature>
<accession>A0A2K8UFI1</accession>
<evidence type="ECO:0000313" key="3">
    <source>
        <dbReference type="Proteomes" id="UP000232638"/>
    </source>
</evidence>
<protein>
    <submittedName>
        <fullName evidence="2">Uncharacterized protein</fullName>
    </submittedName>
</protein>
<organism evidence="2 3">
    <name type="scientific">Candidatus Thiodictyon syntrophicum</name>
    <dbReference type="NCBI Taxonomy" id="1166950"/>
    <lineage>
        <taxon>Bacteria</taxon>
        <taxon>Pseudomonadati</taxon>
        <taxon>Pseudomonadota</taxon>
        <taxon>Gammaproteobacteria</taxon>
        <taxon>Chromatiales</taxon>
        <taxon>Chromatiaceae</taxon>
        <taxon>Thiodictyon</taxon>
    </lineage>
</organism>
<keyword evidence="3" id="KW-1185">Reference proteome</keyword>
<dbReference type="KEGG" id="tsy:THSYN_27620"/>
<sequence>MTINTSALLTAGLLAGLILAGSLIPAHAGDACGQENQGARIGSLATHQAAAAPGAAFTGDH</sequence>
<dbReference type="RefSeq" id="WP_100921989.1">
    <property type="nucleotide sequence ID" value="NZ_CP020370.1"/>
</dbReference>
<evidence type="ECO:0000313" key="2">
    <source>
        <dbReference type="EMBL" id="AUB84333.1"/>
    </source>
</evidence>
<dbReference type="Proteomes" id="UP000232638">
    <property type="component" value="Chromosome"/>
</dbReference>
<feature type="signal peptide" evidence="1">
    <location>
        <begin position="1"/>
        <end position="28"/>
    </location>
</feature>
<proteinExistence type="predicted"/>
<dbReference type="AlphaFoldDB" id="A0A2K8UFI1"/>
<keyword evidence="1" id="KW-0732">Signal</keyword>
<gene>
    <name evidence="2" type="ORF">THSYN_27620</name>
</gene>
<evidence type="ECO:0000256" key="1">
    <source>
        <dbReference type="SAM" id="SignalP"/>
    </source>
</evidence>
<name>A0A2K8UFI1_9GAMM</name>
<dbReference type="EMBL" id="CP020370">
    <property type="protein sequence ID" value="AUB84333.1"/>
    <property type="molecule type" value="Genomic_DNA"/>
</dbReference>